<protein>
    <recommendedName>
        <fullName evidence="1">F-box domain-containing protein</fullName>
    </recommendedName>
</protein>
<dbReference type="InterPro" id="IPR001810">
    <property type="entry name" value="F-box_dom"/>
</dbReference>
<dbReference type="GeneID" id="24095568"/>
<feature type="domain" description="F-box" evidence="1">
    <location>
        <begin position="11"/>
        <end position="59"/>
    </location>
</feature>
<dbReference type="InParanoid" id="J4HVC2"/>
<reference evidence="2 3" key="1">
    <citation type="journal article" date="2012" name="Appl. Environ. Microbiol.">
        <title>Short-read sequencing for genomic analysis of the brown rot fungus Fibroporia radiculosa.</title>
        <authorList>
            <person name="Tang J.D."/>
            <person name="Perkins A.D."/>
            <person name="Sonstegard T.S."/>
            <person name="Schroeder S.G."/>
            <person name="Burgess S.C."/>
            <person name="Diehl S.V."/>
        </authorList>
    </citation>
    <scope>NUCLEOTIDE SEQUENCE [LARGE SCALE GENOMIC DNA]</scope>
    <source>
        <strain evidence="2 3">TFFH 294</strain>
    </source>
</reference>
<name>J4HVC2_9APHY</name>
<keyword evidence="3" id="KW-1185">Reference proteome</keyword>
<proteinExistence type="predicted"/>
<dbReference type="STRING" id="599839.J4HVC2"/>
<dbReference type="PROSITE" id="PS50181">
    <property type="entry name" value="FBOX"/>
    <property type="match status" value="1"/>
</dbReference>
<accession>J4HVC2</accession>
<sequence length="394" mass="44592">MFSSSIRMAQDNPFESLPVELIADILAELDLSSLITVSYLSHRLRAVASEPSLNPWRRPILRTLRSPLPTYDPGLKNLSVRSVVPRHNFVEILALARAHYLLFDATLPNLKEGEWEECFRRRFLPSWTKAKKDDMLWKEAFMKVLFRVWHRINTSCTADEAWTKYLVLNRNGTANQLDSVSRNYSPITIFEQLRIQSDLMHLPPSVRVLVEFADVRILAFGVLSKPKTIFGVNPNARQLLHPPGVENFQVVDHPDIEIASQSSESASDISIERLYPSRRVGLNDIYQRLTHPLPVLAFENYPFYTPGGADKRWSRSSALDQGEMQWVGPMLITAQLVGVHTKELFISPPQQDGDLVEGPGRSQFASATFADLVAIAPWLEPTKWIEGAGLGHND</sequence>
<dbReference type="HOGENOM" id="CLU_035247_0_0_1"/>
<dbReference type="RefSeq" id="XP_012179940.1">
    <property type="nucleotide sequence ID" value="XM_012324550.1"/>
</dbReference>
<dbReference type="Gene3D" id="1.20.1280.50">
    <property type="match status" value="1"/>
</dbReference>
<dbReference type="OrthoDB" id="2532648at2759"/>
<dbReference type="Proteomes" id="UP000006352">
    <property type="component" value="Unassembled WGS sequence"/>
</dbReference>
<evidence type="ECO:0000313" key="3">
    <source>
        <dbReference type="Proteomes" id="UP000006352"/>
    </source>
</evidence>
<evidence type="ECO:0000259" key="1">
    <source>
        <dbReference type="PROSITE" id="PS50181"/>
    </source>
</evidence>
<dbReference type="Pfam" id="PF00646">
    <property type="entry name" value="F-box"/>
    <property type="match status" value="1"/>
</dbReference>
<dbReference type="InterPro" id="IPR036047">
    <property type="entry name" value="F-box-like_dom_sf"/>
</dbReference>
<evidence type="ECO:0000313" key="2">
    <source>
        <dbReference type="EMBL" id="CCM00657.1"/>
    </source>
</evidence>
<dbReference type="SUPFAM" id="SSF81383">
    <property type="entry name" value="F-box domain"/>
    <property type="match status" value="1"/>
</dbReference>
<gene>
    <name evidence="2" type="ORF">FIBRA_02695</name>
</gene>
<organism evidence="2 3">
    <name type="scientific">Fibroporia radiculosa</name>
    <dbReference type="NCBI Taxonomy" id="599839"/>
    <lineage>
        <taxon>Eukaryota</taxon>
        <taxon>Fungi</taxon>
        <taxon>Dikarya</taxon>
        <taxon>Basidiomycota</taxon>
        <taxon>Agaricomycotina</taxon>
        <taxon>Agaricomycetes</taxon>
        <taxon>Polyporales</taxon>
        <taxon>Fibroporiaceae</taxon>
        <taxon>Fibroporia</taxon>
    </lineage>
</organism>
<dbReference type="EMBL" id="HE796998">
    <property type="protein sequence ID" value="CCM00657.1"/>
    <property type="molecule type" value="Genomic_DNA"/>
</dbReference>
<dbReference type="AlphaFoldDB" id="J4HVC2"/>